<evidence type="ECO:0000313" key="1">
    <source>
        <dbReference type="EMBL" id="KAB8191433.1"/>
    </source>
</evidence>
<sequence>MTTDEPWRLLEQLVQEVNQQTEQLRETHEKVRELSATATSKDGMVTVTVGPRGEVLAIELDPRVYRKLSPSELSASIVAEIGRATRQVSGQMKELMEPFVPDLPFEDLFGAETSFESFLPQPGTPEQRDRGPRA</sequence>
<keyword evidence="2" id="KW-1185">Reference proteome</keyword>
<proteinExistence type="predicted"/>
<accession>A0A5C4W3S3</accession>
<protein>
    <submittedName>
        <fullName evidence="1">YbaB/EbfC family DNA-binding protein</fullName>
    </submittedName>
</protein>
<accession>A0A5P9Z2R1</accession>
<dbReference type="EMBL" id="VDLX02000012">
    <property type="protein sequence ID" value="KAB8191433.1"/>
    <property type="molecule type" value="Genomic_DNA"/>
</dbReference>
<organism evidence="1 2">
    <name type="scientific">Nonomuraea phyllanthi</name>
    <dbReference type="NCBI Taxonomy" id="2219224"/>
    <lineage>
        <taxon>Bacteria</taxon>
        <taxon>Bacillati</taxon>
        <taxon>Actinomycetota</taxon>
        <taxon>Actinomycetes</taxon>
        <taxon>Streptosporangiales</taxon>
        <taxon>Streptosporangiaceae</taxon>
        <taxon>Nonomuraea</taxon>
    </lineage>
</organism>
<dbReference type="InterPro" id="IPR004401">
    <property type="entry name" value="YbaB/EbfC"/>
</dbReference>
<dbReference type="AlphaFoldDB" id="A0A5C4W3S3"/>
<evidence type="ECO:0000313" key="2">
    <source>
        <dbReference type="Proteomes" id="UP000312512"/>
    </source>
</evidence>
<dbReference type="Pfam" id="PF02575">
    <property type="entry name" value="YbaB_DNA_bd"/>
    <property type="match status" value="1"/>
</dbReference>
<dbReference type="Proteomes" id="UP000312512">
    <property type="component" value="Unassembled WGS sequence"/>
</dbReference>
<dbReference type="SUPFAM" id="SSF82607">
    <property type="entry name" value="YbaB-like"/>
    <property type="match status" value="1"/>
</dbReference>
<gene>
    <name evidence="1" type="ORF">FH608_029665</name>
</gene>
<dbReference type="Gene3D" id="3.30.1310.10">
    <property type="entry name" value="Nucleoid-associated protein YbaB-like domain"/>
    <property type="match status" value="1"/>
</dbReference>
<name>A0A5C4W3S3_9ACTN</name>
<dbReference type="OrthoDB" id="5118533at2"/>
<dbReference type="InterPro" id="IPR036894">
    <property type="entry name" value="YbaB-like_sf"/>
</dbReference>
<reference evidence="1 2" key="1">
    <citation type="submission" date="2019-10" db="EMBL/GenBank/DDBJ databases">
        <title>Nonomuraea sp. nov., isolated from Phyllanthus amarus.</title>
        <authorList>
            <person name="Klykleung N."/>
            <person name="Tanasupawat S."/>
        </authorList>
    </citation>
    <scope>NUCLEOTIDE SEQUENCE [LARGE SCALE GENOMIC DNA]</scope>
    <source>
        <strain evidence="1 2">PA1-10</strain>
    </source>
</reference>
<comment type="caution">
    <text evidence="1">The sequence shown here is derived from an EMBL/GenBank/DDBJ whole genome shotgun (WGS) entry which is preliminary data.</text>
</comment>
<dbReference type="RefSeq" id="WP_139633934.1">
    <property type="nucleotide sequence ID" value="NZ_CP045572.1"/>
</dbReference>
<dbReference type="GO" id="GO:0003677">
    <property type="term" value="F:DNA binding"/>
    <property type="evidence" value="ECO:0007669"/>
    <property type="project" value="UniProtKB-KW"/>
</dbReference>
<keyword evidence="1" id="KW-0238">DNA-binding</keyword>